<comment type="caution">
    <text evidence="1">The sequence shown here is derived from an EMBL/GenBank/DDBJ whole genome shotgun (WGS) entry which is preliminary data.</text>
</comment>
<organism evidence="1 2">
    <name type="scientific">Hungatella hathewayi</name>
    <dbReference type="NCBI Taxonomy" id="154046"/>
    <lineage>
        <taxon>Bacteria</taxon>
        <taxon>Bacillati</taxon>
        <taxon>Bacillota</taxon>
        <taxon>Clostridia</taxon>
        <taxon>Lachnospirales</taxon>
        <taxon>Lachnospiraceae</taxon>
        <taxon>Hungatella</taxon>
    </lineage>
</organism>
<reference evidence="1 2" key="1">
    <citation type="submission" date="2018-08" db="EMBL/GenBank/DDBJ databases">
        <title>A genome reference for cultivated species of the human gut microbiota.</title>
        <authorList>
            <person name="Zou Y."/>
            <person name="Xue W."/>
            <person name="Luo G."/>
        </authorList>
    </citation>
    <scope>NUCLEOTIDE SEQUENCE [LARGE SCALE GENOMIC DNA]</scope>
    <source>
        <strain evidence="1 2">AF19-21</strain>
    </source>
</reference>
<dbReference type="InterPro" id="IPR008928">
    <property type="entry name" value="6-hairpin_glycosidase_sf"/>
</dbReference>
<dbReference type="GO" id="GO:0005975">
    <property type="term" value="P:carbohydrate metabolic process"/>
    <property type="evidence" value="ECO:0007669"/>
    <property type="project" value="InterPro"/>
</dbReference>
<name>A0A3E2WJU9_9FIRM</name>
<sequence>MDSLKFISWYETFLGEEGRKIYAETVLDKREMRTVHMFQISGSEITVEDSILQKDDKIEVIRHVRANGKADTGIEKNGIAFGMEILLGEGKQLRYGIPSCRYSSGQAGKHTYMEERLTAPVIMAYDESARTAVSVARTRPPADTGKEIRKTGDSRYLHKTEVGSLGYEWREGRENILCARWPYEEMEKSVALDAKGTPVQAFYPIDGNAWEMVLHYEVQQTCDRTFTDALYHVFSGLAEQFETEGHHTVSLPFTLKEEIICRETSLMRSYREFGGDGAGFFFHFDPRKGYGSEPSGFGTSFNTIPHSTYVHILEYGFTGRQNHTALILARDKGGEWIEKGEKVVDFFLKHCMMENGWVYSLYDLDREEPFFSFGDPDAPKLHYMDYRGAKGNYLRTMTEPVNDVLEYCKWYREQGHVKKQWLEAVMRYADLLVSLQNEDGSWYRAYEPDGTPVFMLEEPWMTEQEREWGRKAASAIPIVFLCNLAEYLSEGEYSTDVENTEPAGSKRSVYLRAAVRAGEYVLSGGCREELFQGGTLDNPNVVDKEAAQYAMAGCWHLYEQTGERRFLDGAATAGKQFVTWNYIWNAPVKEGTVLAEKKFRTKGMGAINSIWCGGVVDIYSLFHIRELYLTGRETGDEFMIRMAEWISTAAHQIMSWPGDRMGFADIGMQPEGFGICPQGMDEGMIQKGDIWGTLGWIYSAGIDGVDRYIRELPQAEQKEEK</sequence>
<accession>A0A3E2WJU9</accession>
<dbReference type="Proteomes" id="UP000261111">
    <property type="component" value="Unassembled WGS sequence"/>
</dbReference>
<dbReference type="EMBL" id="QVIA01000026">
    <property type="protein sequence ID" value="RGC26867.1"/>
    <property type="molecule type" value="Genomic_DNA"/>
</dbReference>
<dbReference type="SUPFAM" id="SSF48208">
    <property type="entry name" value="Six-hairpin glycosidases"/>
    <property type="match status" value="1"/>
</dbReference>
<evidence type="ECO:0000313" key="2">
    <source>
        <dbReference type="Proteomes" id="UP000261111"/>
    </source>
</evidence>
<gene>
    <name evidence="1" type="ORF">DWX41_18925</name>
</gene>
<proteinExistence type="predicted"/>
<evidence type="ECO:0000313" key="1">
    <source>
        <dbReference type="EMBL" id="RGC26867.1"/>
    </source>
</evidence>
<dbReference type="AlphaFoldDB" id="A0A3E2WJU9"/>
<protein>
    <submittedName>
        <fullName evidence="1">Uncharacterized protein</fullName>
    </submittedName>
</protein>
<dbReference type="RefSeq" id="WP_117441207.1">
    <property type="nucleotide sequence ID" value="NZ_QVIA01000026.1"/>
</dbReference>